<dbReference type="EMBL" id="CP026948">
    <property type="protein sequence ID" value="AWB84917.1"/>
    <property type="molecule type" value="Genomic_DNA"/>
</dbReference>
<dbReference type="InterPro" id="IPR003439">
    <property type="entry name" value="ABC_transporter-like_ATP-bd"/>
</dbReference>
<dbReference type="PANTHER" id="PTHR42788">
    <property type="entry name" value="TAURINE IMPORT ATP-BINDING PROTEIN-RELATED"/>
    <property type="match status" value="1"/>
</dbReference>
<keyword evidence="3" id="KW-0547">Nucleotide-binding</keyword>
<dbReference type="OrthoDB" id="8773773at2"/>
<evidence type="ECO:0000256" key="2">
    <source>
        <dbReference type="ARBA" id="ARBA00022475"/>
    </source>
</evidence>
<dbReference type="GO" id="GO:0016887">
    <property type="term" value="F:ATP hydrolysis activity"/>
    <property type="evidence" value="ECO:0007669"/>
    <property type="project" value="InterPro"/>
</dbReference>
<evidence type="ECO:0000256" key="3">
    <source>
        <dbReference type="ARBA" id="ARBA00022741"/>
    </source>
</evidence>
<dbReference type="KEGG" id="clia:C3E79_10910"/>
<evidence type="ECO:0000256" key="4">
    <source>
        <dbReference type="ARBA" id="ARBA00022840"/>
    </source>
</evidence>
<keyword evidence="6" id="KW-0472">Membrane</keyword>
<sequence length="254" mass="26874">MTSTLSAPPAARPDLTAVASVSGLQKFYGAKQVLRSVSLHIPRGGVVALIGRSGSGKSTILRVLAGLTAPDAGEVDLPERTSVAFQEPRLLPWKTVVDNVALGLNHSAVPLSEARSRARTLLGEVHLGEADEAWPLTLSGGQAQRVSLARALVSEPDLLLLDEPFGALDALTRITAQNLLLRVVERRNLGALIVTHDVAEAVALADTVILLDGGEITHRLGVDIPGPKEDRRNDPRFGALTAQLLQWLEATSPA</sequence>
<dbReference type="SMART" id="SM00382">
    <property type="entry name" value="AAA"/>
    <property type="match status" value="1"/>
</dbReference>
<dbReference type="Proteomes" id="UP000244754">
    <property type="component" value="Chromosome"/>
</dbReference>
<gene>
    <name evidence="7" type="ORF">C3E79_10910</name>
</gene>
<keyword evidence="2" id="KW-1003">Cell membrane</keyword>
<protein>
    <submittedName>
        <fullName evidence="7">Sulfonate ABC transporter ATP-binding protein</fullName>
    </submittedName>
</protein>
<dbReference type="RefSeq" id="WP_108404925.1">
    <property type="nucleotide sequence ID" value="NZ_CP026948.1"/>
</dbReference>
<dbReference type="Pfam" id="PF00005">
    <property type="entry name" value="ABC_tran"/>
    <property type="match status" value="1"/>
</dbReference>
<evidence type="ECO:0000256" key="1">
    <source>
        <dbReference type="ARBA" id="ARBA00022448"/>
    </source>
</evidence>
<reference evidence="8" key="1">
    <citation type="submission" date="2018-01" db="EMBL/GenBank/DDBJ databases">
        <authorList>
            <person name="Li J."/>
        </authorList>
    </citation>
    <scope>NUCLEOTIDE SEQUENCE [LARGE SCALE GENOMIC DNA]</scope>
    <source>
        <strain evidence="8">2184</strain>
    </source>
</reference>
<proteinExistence type="predicted"/>
<dbReference type="GO" id="GO:0005524">
    <property type="term" value="F:ATP binding"/>
    <property type="evidence" value="ECO:0007669"/>
    <property type="project" value="UniProtKB-KW"/>
</dbReference>
<keyword evidence="1" id="KW-0813">Transport</keyword>
<dbReference type="Gene3D" id="3.40.50.300">
    <property type="entry name" value="P-loop containing nucleotide triphosphate hydrolases"/>
    <property type="match status" value="1"/>
</dbReference>
<dbReference type="AlphaFoldDB" id="A0A2S0WGL4"/>
<keyword evidence="4 7" id="KW-0067">ATP-binding</keyword>
<dbReference type="SUPFAM" id="SSF52540">
    <property type="entry name" value="P-loop containing nucleoside triphosphate hydrolases"/>
    <property type="match status" value="1"/>
</dbReference>
<dbReference type="InterPro" id="IPR017871">
    <property type="entry name" value="ABC_transporter-like_CS"/>
</dbReference>
<evidence type="ECO:0000313" key="7">
    <source>
        <dbReference type="EMBL" id="AWB84917.1"/>
    </source>
</evidence>
<dbReference type="InterPro" id="IPR027417">
    <property type="entry name" value="P-loop_NTPase"/>
</dbReference>
<name>A0A2S0WGL4_9CORY</name>
<keyword evidence="8" id="KW-1185">Reference proteome</keyword>
<keyword evidence="5" id="KW-1278">Translocase</keyword>
<dbReference type="PROSITE" id="PS50893">
    <property type="entry name" value="ABC_TRANSPORTER_2"/>
    <property type="match status" value="1"/>
</dbReference>
<evidence type="ECO:0000256" key="5">
    <source>
        <dbReference type="ARBA" id="ARBA00022967"/>
    </source>
</evidence>
<dbReference type="InterPro" id="IPR003593">
    <property type="entry name" value="AAA+_ATPase"/>
</dbReference>
<dbReference type="PROSITE" id="PS00211">
    <property type="entry name" value="ABC_TRANSPORTER_1"/>
    <property type="match status" value="1"/>
</dbReference>
<dbReference type="InterPro" id="IPR050166">
    <property type="entry name" value="ABC_transporter_ATP-bind"/>
</dbReference>
<evidence type="ECO:0000313" key="8">
    <source>
        <dbReference type="Proteomes" id="UP000244754"/>
    </source>
</evidence>
<evidence type="ECO:0000256" key="6">
    <source>
        <dbReference type="ARBA" id="ARBA00023136"/>
    </source>
</evidence>
<dbReference type="PANTHER" id="PTHR42788:SF17">
    <property type="entry name" value="ALIPHATIC SULFONATES IMPORT ATP-BINDING PROTEIN SSUB"/>
    <property type="match status" value="1"/>
</dbReference>
<accession>A0A2S0WGL4</accession>
<organism evidence="7 8">
    <name type="scientific">Corynebacterium liangguodongii</name>
    <dbReference type="NCBI Taxonomy" id="2079535"/>
    <lineage>
        <taxon>Bacteria</taxon>
        <taxon>Bacillati</taxon>
        <taxon>Actinomycetota</taxon>
        <taxon>Actinomycetes</taxon>
        <taxon>Mycobacteriales</taxon>
        <taxon>Corynebacteriaceae</taxon>
        <taxon>Corynebacterium</taxon>
    </lineage>
</organism>